<name>A0A5C2HBW2_9BACT</name>
<dbReference type="Gene3D" id="2.130.10.30">
    <property type="entry name" value="Regulator of chromosome condensation 1/beta-lactamase-inhibitor protein II"/>
    <property type="match status" value="1"/>
</dbReference>
<organism evidence="1 2">
    <name type="scientific">Arcobacter porcinus</name>
    <dbReference type="NCBI Taxonomy" id="1935204"/>
    <lineage>
        <taxon>Bacteria</taxon>
        <taxon>Pseudomonadati</taxon>
        <taxon>Campylobacterota</taxon>
        <taxon>Epsilonproteobacteria</taxon>
        <taxon>Campylobacterales</taxon>
        <taxon>Arcobacteraceae</taxon>
        <taxon>Arcobacter</taxon>
    </lineage>
</organism>
<dbReference type="InterPro" id="IPR009091">
    <property type="entry name" value="RCC1/BLIP-II"/>
</dbReference>
<dbReference type="KEGG" id="apoc:APORC_0804"/>
<reference evidence="1 2" key="1">
    <citation type="submission" date="2019-09" db="EMBL/GenBank/DDBJ databases">
        <title>Complete genome sequencing of four Arcobacter species reveals a diverse suite of mobile elements.</title>
        <authorList>
            <person name="Miller W.G."/>
            <person name="Yee E."/>
            <person name="Bono J.L."/>
        </authorList>
    </citation>
    <scope>NUCLEOTIDE SEQUENCE [LARGE SCALE GENOMIC DNA]</scope>
    <source>
        <strain evidence="1 2">CCUG 56899</strain>
    </source>
</reference>
<evidence type="ECO:0000313" key="2">
    <source>
        <dbReference type="Proteomes" id="UP000322644"/>
    </source>
</evidence>
<dbReference type="RefSeq" id="WP_066388122.1">
    <property type="nucleotide sequence ID" value="NZ_CP036246.2"/>
</dbReference>
<evidence type="ECO:0000313" key="1">
    <source>
        <dbReference type="EMBL" id="QEP40416.1"/>
    </source>
</evidence>
<accession>A0A5C2HBW2</accession>
<reference evidence="1 2" key="2">
    <citation type="submission" date="2019-09" db="EMBL/GenBank/DDBJ databases">
        <title>Taxonomic note: a critical rebuttal of the proposed division of the genus Arcobacter into six genera, emended descriptions of Arcobacter anaerophilus and the genus Arcobacter, and an assessment of genus-level boundaries for Epsilonproteobacteria using in silico genomic comparator tools.</title>
        <authorList>
            <person name="On S.L.W."/>
            <person name="Miller W.G."/>
            <person name="Biggs P."/>
            <person name="Cornelius A."/>
            <person name="Vandamme P."/>
        </authorList>
    </citation>
    <scope>NUCLEOTIDE SEQUENCE [LARGE SCALE GENOMIC DNA]</scope>
    <source>
        <strain evidence="1 2">CCUG 56899</strain>
    </source>
</reference>
<dbReference type="SUPFAM" id="SSF50985">
    <property type="entry name" value="RCC1/BLIP-II"/>
    <property type="match status" value="1"/>
</dbReference>
<gene>
    <name evidence="1" type="ORF">APORC_0804</name>
</gene>
<dbReference type="EMBL" id="CP036246">
    <property type="protein sequence ID" value="QEP40416.1"/>
    <property type="molecule type" value="Genomic_DNA"/>
</dbReference>
<protein>
    <submittedName>
        <fullName evidence="1">Uncharacterized protein</fullName>
    </submittedName>
</protein>
<dbReference type="Proteomes" id="UP000322644">
    <property type="component" value="Chromosome"/>
</dbReference>
<dbReference type="AlphaFoldDB" id="A0A5C2HBW2"/>
<sequence length="932" mass="106932">MFKYIFISIIFISSLLANSSKESIINDVKILITKEERLALAINRYILENLKPPITSDFKLNYEDEEFKKLLGNSFEIFKNPITNKNLQIEYLKNGRFVIKAMINDDSKYNEKNRFAYNFYIDQNYRVNTQAPLDNSEEEMNKGTFIKYNNLQKDIMELYLKGEKIQKTSECKSNGYFWQVVNNELIYKYCNNLNRSITVYQKYPIYLEDAKQRDFLKAEVGDKLYTKDGLWGEYFFGIDNDGWSNINRRNDKKNSDMCLEERILNYIPESKDLAIRKDGGCMLANGDIFCWGDNSYKKAGIENHGQLDKSINPDFINIPVMLKSDLENLSDIKIKDKKWYNSPYRVKFEKMAMNSKMVCGISPIFESNFTLNEDELEDEICGNIQKQKQDTNEKDKKLVKSAGNLYCNGDINSNEFLIENEPTAKSILRKNLEFDKNKNDLIKTNDAIFIKDIAMVEDAILLLSDKGDLYTIGKNTNGILGIGSDDFNLYSKKSKVNDTGSELEKIEFVSIASTRDKRVFAAIDDSDNFYIWGETFKGNFTKPTKISSSIKLSENYLLAQSETFVLRDNKGRFYYLNEDNDLILIPTKDDEKMTSATVYKVGNSWKIAYVNNEGVLISKESDSMALSCKNQNGSSCTGNDKKIFDDSLASLNTPSIAVGNKFYAWFKNLSYFSPNVFSKVEKEVFEKNLNGWSGYLHDGKLDSRVIVSPFLGIFGKNHNNTNLNISTFDGTQSLSKSYTFSNAKNSRVNISIKVYELGTWNSSDFNIYINDNLVKNIKFNNSSSEKKISYDSSNTMNLKEHIFSIDSKFDENGVLKLGFGALLNQNSNIQGFGIASIEFSYENDSSYPFLCTITGVKGLDQMYCWGNTGRSLPIINTGLYDINEFSSVNRLFVTPKEEFKSQMAFDKFNKDGSLFLQYPTYINSFDYPFKFK</sequence>
<proteinExistence type="predicted"/>